<protein>
    <submittedName>
        <fullName evidence="2">Putative DNA binding protein</fullName>
    </submittedName>
</protein>
<feature type="compositionally biased region" description="Basic and acidic residues" evidence="1">
    <location>
        <begin position="12"/>
        <end position="83"/>
    </location>
</feature>
<evidence type="ECO:0000313" key="3">
    <source>
        <dbReference type="Proteomes" id="UP000593562"/>
    </source>
</evidence>
<dbReference type="Proteomes" id="UP000593562">
    <property type="component" value="Unassembled WGS sequence"/>
</dbReference>
<feature type="compositionally biased region" description="Basic and acidic residues" evidence="1">
    <location>
        <begin position="154"/>
        <end position="170"/>
    </location>
</feature>
<evidence type="ECO:0000313" key="2">
    <source>
        <dbReference type="EMBL" id="KAF5746285.1"/>
    </source>
</evidence>
<reference evidence="2 3" key="1">
    <citation type="journal article" date="2020" name="Nat. Commun.">
        <title>Genome of Tripterygium wilfordii and identification of cytochrome P450 involved in triptolide biosynthesis.</title>
        <authorList>
            <person name="Tu L."/>
            <person name="Su P."/>
            <person name="Zhang Z."/>
            <person name="Gao L."/>
            <person name="Wang J."/>
            <person name="Hu T."/>
            <person name="Zhou J."/>
            <person name="Zhang Y."/>
            <person name="Zhao Y."/>
            <person name="Liu Y."/>
            <person name="Song Y."/>
            <person name="Tong Y."/>
            <person name="Lu Y."/>
            <person name="Yang J."/>
            <person name="Xu C."/>
            <person name="Jia M."/>
            <person name="Peters R.J."/>
            <person name="Huang L."/>
            <person name="Gao W."/>
        </authorList>
    </citation>
    <scope>NUCLEOTIDE SEQUENCE [LARGE SCALE GENOMIC DNA]</scope>
    <source>
        <strain evidence="3">cv. XIE 37</strain>
        <tissue evidence="2">Leaf</tissue>
    </source>
</reference>
<keyword evidence="3" id="KW-1185">Reference proteome</keyword>
<feature type="compositionally biased region" description="Basic and acidic residues" evidence="1">
    <location>
        <begin position="207"/>
        <end position="260"/>
    </location>
</feature>
<feature type="compositionally biased region" description="Pro residues" evidence="1">
    <location>
        <begin position="1"/>
        <end position="11"/>
    </location>
</feature>
<name>A0A7J7DIU3_TRIWF</name>
<accession>A0A7J7DIU3</accession>
<dbReference type="FunCoup" id="A0A7J7DIU3">
    <property type="interactions" value="1115"/>
</dbReference>
<feature type="region of interest" description="Disordered" evidence="1">
    <location>
        <begin position="1"/>
        <end position="103"/>
    </location>
</feature>
<dbReference type="PANTHER" id="PTHR34660:SF21">
    <property type="entry name" value="MYB-LIKE PROTEIN X ISOFORM X2"/>
    <property type="match status" value="1"/>
</dbReference>
<gene>
    <name evidence="2" type="ORF">HS088_TW06G00456</name>
</gene>
<dbReference type="AlphaFoldDB" id="A0A7J7DIU3"/>
<dbReference type="PANTHER" id="PTHR34660">
    <property type="entry name" value="MYB-LIKE PROTEIN X"/>
    <property type="match status" value="1"/>
</dbReference>
<evidence type="ECO:0000256" key="1">
    <source>
        <dbReference type="SAM" id="MobiDB-lite"/>
    </source>
</evidence>
<dbReference type="EMBL" id="JAAARO010000006">
    <property type="protein sequence ID" value="KAF5746285.1"/>
    <property type="molecule type" value="Genomic_DNA"/>
</dbReference>
<comment type="caution">
    <text evidence="2">The sequence shown here is derived from an EMBL/GenBank/DDBJ whole genome shotgun (WGS) entry which is preliminary data.</text>
</comment>
<sequence>MSRCFPFPPPGYEKKITIDDTGLLKEEKRKDKRYKKDKEKKDRDKDRSREKNREKKERKEKRKDKDRNRKDKQQDKISNEKRIGGQGCSGAENLGPKSLQNNGIRDYKYVQELARRIGDADSAAGSQMVQKIDAAKKRKAEQWAVPAENTNGNHTEEKEKPKDKMRDGRRVNGYRNNFETRCPENANENFFGMDPERSDAISASKENNLEQHLDGKDKKKNKESAKSDKQKDRHQEKTRMPIDENWEKEKKQEEKAKEVNDQSNGHLKLKETSVRLKESGKDSVDSCNFKPPGLLKRSGNSSVGEGNVGKRKDPELNGFLHGE</sequence>
<feature type="compositionally biased region" description="Basic and acidic residues" evidence="1">
    <location>
        <begin position="268"/>
        <end position="284"/>
    </location>
</feature>
<dbReference type="InParanoid" id="A0A7J7DIU3"/>
<feature type="region of interest" description="Disordered" evidence="1">
    <location>
        <begin position="133"/>
        <end position="323"/>
    </location>
</feature>
<organism evidence="2 3">
    <name type="scientific">Tripterygium wilfordii</name>
    <name type="common">Thunder God vine</name>
    <dbReference type="NCBI Taxonomy" id="458696"/>
    <lineage>
        <taxon>Eukaryota</taxon>
        <taxon>Viridiplantae</taxon>
        <taxon>Streptophyta</taxon>
        <taxon>Embryophyta</taxon>
        <taxon>Tracheophyta</taxon>
        <taxon>Spermatophyta</taxon>
        <taxon>Magnoliopsida</taxon>
        <taxon>eudicotyledons</taxon>
        <taxon>Gunneridae</taxon>
        <taxon>Pentapetalae</taxon>
        <taxon>rosids</taxon>
        <taxon>fabids</taxon>
        <taxon>Celastrales</taxon>
        <taxon>Celastraceae</taxon>
        <taxon>Tripterygium</taxon>
    </lineage>
</organism>
<proteinExistence type="predicted"/>